<dbReference type="InterPro" id="IPR001827">
    <property type="entry name" value="Homeobox_Antennapedia_CS"/>
</dbReference>
<evidence type="ECO:0000256" key="8">
    <source>
        <dbReference type="ARBA" id="ARBA00023163"/>
    </source>
</evidence>
<feature type="non-terminal residue" evidence="14">
    <location>
        <position position="1"/>
    </location>
</feature>
<keyword evidence="9 10" id="KW-0539">Nucleus</keyword>
<keyword evidence="4" id="KW-0217">Developmental protein</keyword>
<dbReference type="FunFam" id="1.10.10.60:FF:000094">
    <property type="entry name" value="Homeobox protein Hox-A3"/>
    <property type="match status" value="1"/>
</dbReference>
<comment type="caution">
    <text evidence="14">The sequence shown here is derived from an EMBL/GenBank/DDBJ whole genome shotgun (WGS) entry which is preliminary data.</text>
</comment>
<evidence type="ECO:0000256" key="9">
    <source>
        <dbReference type="ARBA" id="ARBA00023242"/>
    </source>
</evidence>
<dbReference type="EMBL" id="VWYE01000140">
    <property type="protein sequence ID" value="NXQ23436.1"/>
    <property type="molecule type" value="Genomic_DNA"/>
</dbReference>
<protein>
    <submittedName>
        <fullName evidence="14">HXB3 protein</fullName>
    </submittedName>
</protein>
<accession>A0A7L2BG29</accession>
<evidence type="ECO:0000256" key="7">
    <source>
        <dbReference type="ARBA" id="ARBA00023155"/>
    </source>
</evidence>
<dbReference type="CDD" id="cd00086">
    <property type="entry name" value="homeodomain"/>
    <property type="match status" value="1"/>
</dbReference>
<dbReference type="InterPro" id="IPR001356">
    <property type="entry name" value="HD"/>
</dbReference>
<dbReference type="Pfam" id="PF00046">
    <property type="entry name" value="Homeodomain"/>
    <property type="match status" value="1"/>
</dbReference>
<evidence type="ECO:0000256" key="10">
    <source>
        <dbReference type="PROSITE-ProRule" id="PRU00108"/>
    </source>
</evidence>
<comment type="function">
    <text evidence="1">Sequence-specific transcription factor which is part of a developmental regulatory system that provides cells with specific positional identities on the anterior-posterior axis.</text>
</comment>
<sequence>MHKASFYDSPALFGAYAYGGFGYEGAPQPFPASPQPQGDFPRSSCSLQSQHGKNKELNGSCARPGLAPEPPASPEGDGTDANDGTDTDNNGQGKSVPGKANLGAGISKQIFPWMKESRQNSKQKGGSPSAGGPGVAKGWRSRSGEGPSFPFTCSEKSPPGSSASKRARTAYTSAQLVELEKEFHFNRYLCRPRRVEMANLLNLSERQIKIWFQNRRMKYKKDQKSKGVGCSSSGGPSPAGSPPQPMQGSAGFLSSLHPLGAAYEAPSPPSFSKPHQNAYAGYPAPLKGCPGQQKYPGAASAAEYEPQVLTGNGASYGAPAMQGSPAYGGGNFGDALPASGPALYGLGHLQHPQALDYGGLGPGQPQGPCEGYAELASHHATTQGRIQEAPKLTHL</sequence>
<reference evidence="14 15" key="1">
    <citation type="submission" date="2019-09" db="EMBL/GenBank/DDBJ databases">
        <title>Bird 10,000 Genomes (B10K) Project - Family phase.</title>
        <authorList>
            <person name="Zhang G."/>
        </authorList>
    </citation>
    <scope>NUCLEOTIDE SEQUENCE [LARGE SCALE GENOMIC DNA]</scope>
    <source>
        <strain evidence="14">B10K-DU-001-15</strain>
        <tissue evidence="14">Muscle</tissue>
    </source>
</reference>
<dbReference type="PROSITE" id="PS50071">
    <property type="entry name" value="HOMEOBOX_2"/>
    <property type="match status" value="1"/>
</dbReference>
<dbReference type="Pfam" id="PF13293">
    <property type="entry name" value="DUF4074"/>
    <property type="match status" value="1"/>
</dbReference>
<comment type="subcellular location">
    <subcellularLocation>
        <location evidence="2 10 11">Nucleus</location>
    </subcellularLocation>
</comment>
<dbReference type="GO" id="GO:0005634">
    <property type="term" value="C:nucleus"/>
    <property type="evidence" value="ECO:0007669"/>
    <property type="project" value="UniProtKB-SubCell"/>
</dbReference>
<dbReference type="GO" id="GO:0000978">
    <property type="term" value="F:RNA polymerase II cis-regulatory region sequence-specific DNA binding"/>
    <property type="evidence" value="ECO:0007669"/>
    <property type="project" value="TreeGrafter"/>
</dbReference>
<proteinExistence type="inferred from homology"/>
<evidence type="ECO:0000259" key="13">
    <source>
        <dbReference type="PROSITE" id="PS50071"/>
    </source>
</evidence>
<feature type="non-terminal residue" evidence="14">
    <location>
        <position position="395"/>
    </location>
</feature>
<dbReference type="InterPro" id="IPR025281">
    <property type="entry name" value="DUF4074"/>
</dbReference>
<feature type="compositionally biased region" description="Low complexity" evidence="12">
    <location>
        <begin position="227"/>
        <end position="238"/>
    </location>
</feature>
<dbReference type="PROSITE" id="PS00027">
    <property type="entry name" value="HOMEOBOX_1"/>
    <property type="match status" value="1"/>
</dbReference>
<feature type="compositionally biased region" description="Acidic residues" evidence="12">
    <location>
        <begin position="77"/>
        <end position="86"/>
    </location>
</feature>
<dbReference type="InterPro" id="IPR009057">
    <property type="entry name" value="Homeodomain-like_sf"/>
</dbReference>
<evidence type="ECO:0000256" key="1">
    <source>
        <dbReference type="ARBA" id="ARBA00003263"/>
    </source>
</evidence>
<keyword evidence="7 10" id="KW-0371">Homeobox</keyword>
<feature type="DNA-binding region" description="Homeobox" evidence="10">
    <location>
        <begin position="164"/>
        <end position="223"/>
    </location>
</feature>
<feature type="region of interest" description="Disordered" evidence="12">
    <location>
        <begin position="24"/>
        <end position="102"/>
    </location>
</feature>
<feature type="domain" description="Homeobox" evidence="13">
    <location>
        <begin position="162"/>
        <end position="222"/>
    </location>
</feature>
<dbReference type="PROSITE" id="PS00032">
    <property type="entry name" value="ANTENNAPEDIA"/>
    <property type="match status" value="1"/>
</dbReference>
<evidence type="ECO:0000256" key="11">
    <source>
        <dbReference type="RuleBase" id="RU000682"/>
    </source>
</evidence>
<dbReference type="InterPro" id="IPR020479">
    <property type="entry name" value="HD_metazoa"/>
</dbReference>
<organism evidence="14 15">
    <name type="scientific">Alaudala cheleensis</name>
    <name type="common">Asian short-toed lark</name>
    <dbReference type="NCBI Taxonomy" id="670337"/>
    <lineage>
        <taxon>Eukaryota</taxon>
        <taxon>Metazoa</taxon>
        <taxon>Chordata</taxon>
        <taxon>Craniata</taxon>
        <taxon>Vertebrata</taxon>
        <taxon>Euteleostomi</taxon>
        <taxon>Archelosauria</taxon>
        <taxon>Archosauria</taxon>
        <taxon>Dinosauria</taxon>
        <taxon>Saurischia</taxon>
        <taxon>Theropoda</taxon>
        <taxon>Coelurosauria</taxon>
        <taxon>Aves</taxon>
        <taxon>Neognathae</taxon>
        <taxon>Neoaves</taxon>
        <taxon>Telluraves</taxon>
        <taxon>Australaves</taxon>
        <taxon>Passeriformes</taxon>
        <taxon>Sylvioidea</taxon>
        <taxon>Alaudidae</taxon>
        <taxon>Alaudala</taxon>
    </lineage>
</organism>
<keyword evidence="8" id="KW-0804">Transcription</keyword>
<evidence type="ECO:0000313" key="14">
    <source>
        <dbReference type="EMBL" id="NXQ23436.1"/>
    </source>
</evidence>
<comment type="similarity">
    <text evidence="3">Belongs to the Antp homeobox family.</text>
</comment>
<dbReference type="PRINTS" id="PR00024">
    <property type="entry name" value="HOMEOBOX"/>
</dbReference>
<evidence type="ECO:0000256" key="2">
    <source>
        <dbReference type="ARBA" id="ARBA00004123"/>
    </source>
</evidence>
<dbReference type="PANTHER" id="PTHR45664">
    <property type="entry name" value="PROTEIN ZERKNUELLT 1-RELATED"/>
    <property type="match status" value="1"/>
</dbReference>
<dbReference type="SUPFAM" id="SSF46689">
    <property type="entry name" value="Homeodomain-like"/>
    <property type="match status" value="1"/>
</dbReference>
<dbReference type="InterPro" id="IPR017970">
    <property type="entry name" value="Homeobox_CS"/>
</dbReference>
<evidence type="ECO:0000256" key="4">
    <source>
        <dbReference type="ARBA" id="ARBA00022473"/>
    </source>
</evidence>
<keyword evidence="6 10" id="KW-0238">DNA-binding</keyword>
<feature type="region of interest" description="Disordered" evidence="12">
    <location>
        <begin position="116"/>
        <end position="167"/>
    </location>
</feature>
<dbReference type="SMART" id="SM00389">
    <property type="entry name" value="HOX"/>
    <property type="match status" value="1"/>
</dbReference>
<keyword evidence="5" id="KW-0805">Transcription regulation</keyword>
<dbReference type="Gene3D" id="1.10.10.60">
    <property type="entry name" value="Homeodomain-like"/>
    <property type="match status" value="1"/>
</dbReference>
<dbReference type="GO" id="GO:0000981">
    <property type="term" value="F:DNA-binding transcription factor activity, RNA polymerase II-specific"/>
    <property type="evidence" value="ECO:0007669"/>
    <property type="project" value="InterPro"/>
</dbReference>
<evidence type="ECO:0000256" key="6">
    <source>
        <dbReference type="ARBA" id="ARBA00023125"/>
    </source>
</evidence>
<dbReference type="GO" id="GO:0009952">
    <property type="term" value="P:anterior/posterior pattern specification"/>
    <property type="evidence" value="ECO:0007669"/>
    <property type="project" value="TreeGrafter"/>
</dbReference>
<name>A0A7L2BG29_9PASS</name>
<evidence type="ECO:0000256" key="3">
    <source>
        <dbReference type="ARBA" id="ARBA00009107"/>
    </source>
</evidence>
<dbReference type="PANTHER" id="PTHR45664:SF11">
    <property type="entry name" value="HOMEOBOX PROTEIN HOX-B3"/>
    <property type="match status" value="1"/>
</dbReference>
<gene>
    <name evidence="14" type="primary">Hoxb3</name>
    <name evidence="14" type="ORF">ALACHE_R09035</name>
</gene>
<keyword evidence="15" id="KW-1185">Reference proteome</keyword>
<dbReference type="AlphaFoldDB" id="A0A7L2BG29"/>
<evidence type="ECO:0000256" key="5">
    <source>
        <dbReference type="ARBA" id="ARBA00023015"/>
    </source>
</evidence>
<dbReference type="GO" id="GO:0048704">
    <property type="term" value="P:embryonic skeletal system morphogenesis"/>
    <property type="evidence" value="ECO:0007669"/>
    <property type="project" value="TreeGrafter"/>
</dbReference>
<evidence type="ECO:0000313" key="15">
    <source>
        <dbReference type="Proteomes" id="UP000571582"/>
    </source>
</evidence>
<dbReference type="Proteomes" id="UP000571582">
    <property type="component" value="Unassembled WGS sequence"/>
</dbReference>
<evidence type="ECO:0000256" key="12">
    <source>
        <dbReference type="SAM" id="MobiDB-lite"/>
    </source>
</evidence>
<feature type="region of interest" description="Disordered" evidence="12">
    <location>
        <begin position="222"/>
        <end position="251"/>
    </location>
</feature>